<protein>
    <submittedName>
        <fullName evidence="3">Uncharacterized protein</fullName>
    </submittedName>
</protein>
<dbReference type="AlphaFoldDB" id="G2YGY7"/>
<feature type="compositionally biased region" description="Polar residues" evidence="2">
    <location>
        <begin position="17"/>
        <end position="29"/>
    </location>
</feature>
<evidence type="ECO:0000313" key="4">
    <source>
        <dbReference type="Proteomes" id="UP000008177"/>
    </source>
</evidence>
<evidence type="ECO:0000256" key="2">
    <source>
        <dbReference type="SAM" id="MobiDB-lite"/>
    </source>
</evidence>
<organism evidence="3 4">
    <name type="scientific">Botryotinia fuckeliana (strain T4)</name>
    <name type="common">Noble rot fungus</name>
    <name type="synonym">Botrytis cinerea</name>
    <dbReference type="NCBI Taxonomy" id="999810"/>
    <lineage>
        <taxon>Eukaryota</taxon>
        <taxon>Fungi</taxon>
        <taxon>Dikarya</taxon>
        <taxon>Ascomycota</taxon>
        <taxon>Pezizomycotina</taxon>
        <taxon>Leotiomycetes</taxon>
        <taxon>Helotiales</taxon>
        <taxon>Sclerotiniaceae</taxon>
        <taxon>Botrytis</taxon>
    </lineage>
</organism>
<dbReference type="HOGENOM" id="CLU_658877_0_0_1"/>
<feature type="region of interest" description="Disordered" evidence="2">
    <location>
        <begin position="376"/>
        <end position="417"/>
    </location>
</feature>
<gene>
    <name evidence="3" type="ORF">BofuT4_P022890.1</name>
</gene>
<dbReference type="Proteomes" id="UP000008177">
    <property type="component" value="Unplaced contigs"/>
</dbReference>
<reference evidence="4" key="1">
    <citation type="journal article" date="2011" name="PLoS Genet.">
        <title>Genomic analysis of the necrotrophic fungal pathogens Sclerotinia sclerotiorum and Botrytis cinerea.</title>
        <authorList>
            <person name="Amselem J."/>
            <person name="Cuomo C.A."/>
            <person name="van Kan J.A."/>
            <person name="Viaud M."/>
            <person name="Benito E.P."/>
            <person name="Couloux A."/>
            <person name="Coutinho P.M."/>
            <person name="de Vries R.P."/>
            <person name="Dyer P.S."/>
            <person name="Fillinger S."/>
            <person name="Fournier E."/>
            <person name="Gout L."/>
            <person name="Hahn M."/>
            <person name="Kohn L."/>
            <person name="Lapalu N."/>
            <person name="Plummer K.M."/>
            <person name="Pradier J.M."/>
            <person name="Quevillon E."/>
            <person name="Sharon A."/>
            <person name="Simon A."/>
            <person name="ten Have A."/>
            <person name="Tudzynski B."/>
            <person name="Tudzynski P."/>
            <person name="Wincker P."/>
            <person name="Andrew M."/>
            <person name="Anthouard V."/>
            <person name="Beever R.E."/>
            <person name="Beffa R."/>
            <person name="Benoit I."/>
            <person name="Bouzid O."/>
            <person name="Brault B."/>
            <person name="Chen Z."/>
            <person name="Choquer M."/>
            <person name="Collemare J."/>
            <person name="Cotton P."/>
            <person name="Danchin E.G."/>
            <person name="Da Silva C."/>
            <person name="Gautier A."/>
            <person name="Giraud C."/>
            <person name="Giraud T."/>
            <person name="Gonzalez C."/>
            <person name="Grossetete S."/>
            <person name="Guldener U."/>
            <person name="Henrissat B."/>
            <person name="Howlett B.J."/>
            <person name="Kodira C."/>
            <person name="Kretschmer M."/>
            <person name="Lappartient A."/>
            <person name="Leroch M."/>
            <person name="Levis C."/>
            <person name="Mauceli E."/>
            <person name="Neuveglise C."/>
            <person name="Oeser B."/>
            <person name="Pearson M."/>
            <person name="Poulain J."/>
            <person name="Poussereau N."/>
            <person name="Quesneville H."/>
            <person name="Rascle C."/>
            <person name="Schumacher J."/>
            <person name="Segurens B."/>
            <person name="Sexton A."/>
            <person name="Silva E."/>
            <person name="Sirven C."/>
            <person name="Soanes D.M."/>
            <person name="Talbot N.J."/>
            <person name="Templeton M."/>
            <person name="Yandava C."/>
            <person name="Yarden O."/>
            <person name="Zeng Q."/>
            <person name="Rollins J.A."/>
            <person name="Lebrun M.H."/>
            <person name="Dickman M."/>
        </authorList>
    </citation>
    <scope>NUCLEOTIDE SEQUENCE [LARGE SCALE GENOMIC DNA]</scope>
    <source>
        <strain evidence="4">T4</strain>
    </source>
</reference>
<evidence type="ECO:0000256" key="1">
    <source>
        <dbReference type="SAM" id="Coils"/>
    </source>
</evidence>
<dbReference type="OrthoDB" id="3551556at2759"/>
<feature type="compositionally biased region" description="Polar residues" evidence="2">
    <location>
        <begin position="407"/>
        <end position="417"/>
    </location>
</feature>
<dbReference type="EMBL" id="FQ790332">
    <property type="protein sequence ID" value="CCD51021.1"/>
    <property type="molecule type" value="Genomic_DNA"/>
</dbReference>
<keyword evidence="1" id="KW-0175">Coiled coil</keyword>
<sequence length="417" mass="48456">MSWSTPNGSDRWGIDDSYSSPHHQASDPTSAIKEKLNTNKTELLNLKKEIQTKEEAIRIDEKAFEHAKSELNNAEAQLVEETASLVATKGAHDTLVEEIQSQNNYLEAIRGAKSLQQEQQTWEQCLIKENRKLREEVKSLRKLLEDNLNHYNLEVVIVRKDIGVLKFEHQRPKSHCPQTFEYTTFFKVWSRMGKKGFCTKLRALPQQAGFAIRSIHFEWLKSPQGRDITIIEKGSEVANYADALLDAVMFVPELFDNKCETYYDDELYKQTYHHSPIEIISMASCDHSKSLINVINWFARIKQWCTNRDYLRTDFVTENGQLGIYPFTSQKRDWLKLPRWDSILRDLESLYLKEEDMNKRKHQRVDQPTFLKVGKVQVGGQELSSKDTNTAESPVRNRSPAEEISKPSMSRSQYFKD</sequence>
<feature type="compositionally biased region" description="Polar residues" evidence="2">
    <location>
        <begin position="382"/>
        <end position="392"/>
    </location>
</feature>
<dbReference type="InParanoid" id="G2YGY7"/>
<name>G2YGY7_BOTF4</name>
<accession>G2YGY7</accession>
<feature type="coiled-coil region" evidence="1">
    <location>
        <begin position="33"/>
        <end position="84"/>
    </location>
</feature>
<feature type="region of interest" description="Disordered" evidence="2">
    <location>
        <begin position="1"/>
        <end position="29"/>
    </location>
</feature>
<feature type="coiled-coil region" evidence="1">
    <location>
        <begin position="123"/>
        <end position="154"/>
    </location>
</feature>
<proteinExistence type="predicted"/>
<evidence type="ECO:0000313" key="3">
    <source>
        <dbReference type="EMBL" id="CCD51021.1"/>
    </source>
</evidence>